<evidence type="ECO:0000256" key="1">
    <source>
        <dbReference type="ARBA" id="ARBA00000077"/>
    </source>
</evidence>
<keyword evidence="11 12" id="KW-0460">Magnesium</keyword>
<dbReference type="InterPro" id="IPR012337">
    <property type="entry name" value="RNaseH-like_sf"/>
</dbReference>
<name>A0A2N8UBD2_9BASI</name>
<comment type="cofactor">
    <cofactor evidence="2 12">
        <name>Mg(2+)</name>
        <dbReference type="ChEBI" id="CHEBI:18420"/>
    </cofactor>
</comment>
<dbReference type="GO" id="GO:0004523">
    <property type="term" value="F:RNA-DNA hybrid ribonuclease activity"/>
    <property type="evidence" value="ECO:0007669"/>
    <property type="project" value="UniProtKB-UniRule"/>
</dbReference>
<evidence type="ECO:0000256" key="11">
    <source>
        <dbReference type="ARBA" id="ARBA00022842"/>
    </source>
</evidence>
<evidence type="ECO:0000256" key="9">
    <source>
        <dbReference type="ARBA" id="ARBA00022759"/>
    </source>
</evidence>
<evidence type="ECO:0000256" key="3">
    <source>
        <dbReference type="ARBA" id="ARBA00004065"/>
    </source>
</evidence>
<dbReference type="Pfam" id="PF00075">
    <property type="entry name" value="RNase_H"/>
    <property type="match status" value="1"/>
</dbReference>
<evidence type="ECO:0000313" key="15">
    <source>
        <dbReference type="EMBL" id="SJX62334.1"/>
    </source>
</evidence>
<accession>A0A2N8UBD2</accession>
<evidence type="ECO:0000313" key="16">
    <source>
        <dbReference type="Proteomes" id="UP000239563"/>
    </source>
</evidence>
<evidence type="ECO:0000256" key="8">
    <source>
        <dbReference type="ARBA" id="ARBA00022723"/>
    </source>
</evidence>
<gene>
    <name evidence="15" type="ORF">SRS1_13180</name>
</gene>
<evidence type="ECO:0000256" key="5">
    <source>
        <dbReference type="ARBA" id="ARBA00012180"/>
    </source>
</evidence>
<dbReference type="GO" id="GO:0000287">
    <property type="term" value="F:magnesium ion binding"/>
    <property type="evidence" value="ECO:0007669"/>
    <property type="project" value="UniProtKB-UniRule"/>
</dbReference>
<sequence>MDKAGKGGYYAVQKGRQQGIFRTWAECEAATKGFAGAVFKKFDTQDAAQAFVKGNGYGGSSSSSSASGSTSAASDNCRPSYHPYATTSSSKASAKRGDKYASAPASVLGKRASHAEHASAKRLHVNSPFPPAPSSSTSASGSQRKSVVYCDGSSIGNGKSNARAGWGVFFEDPDLHHLNESRRLPGAAQTNNRAELMAIIRAIQLCPDDGRQLLILSDSRYSMDAVTKWLPGWRARGFKTATGADVQNQDLIMMLDDAMEKRVPRPTLEYVKAHSGIDGNEIVDRMAKYGASLPLEDSRDLATRSTAPESHVKHVDLAGITINVSVTPAKTSAQMGLL</sequence>
<keyword evidence="9 12" id="KW-0255">Endonuclease</keyword>
<dbReference type="Proteomes" id="UP000239563">
    <property type="component" value="Chromosome IV"/>
</dbReference>
<evidence type="ECO:0000256" key="13">
    <source>
        <dbReference type="SAM" id="MobiDB-lite"/>
    </source>
</evidence>
<dbReference type="AlphaFoldDB" id="A0A2N8UBD2"/>
<protein>
    <recommendedName>
        <fullName evidence="6 12">Ribonuclease H</fullName>
        <shortName evidence="12">RNase H</shortName>
        <ecNumber evidence="5 12">3.1.26.4</ecNumber>
    </recommendedName>
</protein>
<dbReference type="InterPro" id="IPR036397">
    <property type="entry name" value="RNaseH_sf"/>
</dbReference>
<evidence type="ECO:0000256" key="6">
    <source>
        <dbReference type="ARBA" id="ARBA00017721"/>
    </source>
</evidence>
<dbReference type="EMBL" id="LT795057">
    <property type="protein sequence ID" value="SJX62334.1"/>
    <property type="molecule type" value="Genomic_DNA"/>
</dbReference>
<feature type="region of interest" description="Disordered" evidence="13">
    <location>
        <begin position="53"/>
        <end position="77"/>
    </location>
</feature>
<feature type="domain" description="RNase H type-1" evidence="14">
    <location>
        <begin position="142"/>
        <end position="292"/>
    </location>
</feature>
<dbReference type="InterPro" id="IPR002156">
    <property type="entry name" value="RNaseH_domain"/>
</dbReference>
<evidence type="ECO:0000256" key="10">
    <source>
        <dbReference type="ARBA" id="ARBA00022801"/>
    </source>
</evidence>
<keyword evidence="10 12" id="KW-0378">Hydrolase</keyword>
<dbReference type="InterPro" id="IPR037056">
    <property type="entry name" value="RNase_H1_N_sf"/>
</dbReference>
<evidence type="ECO:0000256" key="7">
    <source>
        <dbReference type="ARBA" id="ARBA00022722"/>
    </source>
</evidence>
<feature type="region of interest" description="Disordered" evidence="13">
    <location>
        <begin position="104"/>
        <end position="143"/>
    </location>
</feature>
<evidence type="ECO:0000256" key="4">
    <source>
        <dbReference type="ARBA" id="ARBA00005300"/>
    </source>
</evidence>
<evidence type="ECO:0000259" key="14">
    <source>
        <dbReference type="PROSITE" id="PS50879"/>
    </source>
</evidence>
<reference evidence="15 16" key="1">
    <citation type="submission" date="2017-02" db="EMBL/GenBank/DDBJ databases">
        <authorList>
            <person name="Peterson S.W."/>
        </authorList>
    </citation>
    <scope>NUCLEOTIDE SEQUENCE [LARGE SCALE GENOMIC DNA]</scope>
    <source>
        <strain evidence="15 16">SRS1_H2-8</strain>
    </source>
</reference>
<feature type="compositionally biased region" description="Low complexity" evidence="13">
    <location>
        <begin position="60"/>
        <end position="74"/>
    </location>
</feature>
<dbReference type="PIRSF" id="PIRSF036852">
    <property type="entry name" value="Ribonuclease_H1_euk"/>
    <property type="match status" value="1"/>
</dbReference>
<dbReference type="GO" id="GO:0003676">
    <property type="term" value="F:nucleic acid binding"/>
    <property type="evidence" value="ECO:0007669"/>
    <property type="project" value="UniProtKB-UniRule"/>
</dbReference>
<dbReference type="PANTHER" id="PTHR10642">
    <property type="entry name" value="RIBONUCLEASE H1"/>
    <property type="match status" value="1"/>
</dbReference>
<dbReference type="Gene3D" id="3.40.970.10">
    <property type="entry name" value="Ribonuclease H1, N-terminal domain"/>
    <property type="match status" value="1"/>
</dbReference>
<dbReference type="InterPro" id="IPR011320">
    <property type="entry name" value="RNase_H1_N"/>
</dbReference>
<dbReference type="InterPro" id="IPR009027">
    <property type="entry name" value="Ribosomal_bL9/RNase_H1_N"/>
</dbReference>
<evidence type="ECO:0000256" key="2">
    <source>
        <dbReference type="ARBA" id="ARBA00001946"/>
    </source>
</evidence>
<proteinExistence type="inferred from homology"/>
<dbReference type="GO" id="GO:0043137">
    <property type="term" value="P:DNA replication, removal of RNA primer"/>
    <property type="evidence" value="ECO:0007669"/>
    <property type="project" value="TreeGrafter"/>
</dbReference>
<organism evidence="15 16">
    <name type="scientific">Sporisorium reilianum f. sp. reilianum</name>
    <dbReference type="NCBI Taxonomy" id="72559"/>
    <lineage>
        <taxon>Eukaryota</taxon>
        <taxon>Fungi</taxon>
        <taxon>Dikarya</taxon>
        <taxon>Basidiomycota</taxon>
        <taxon>Ustilaginomycotina</taxon>
        <taxon>Ustilaginomycetes</taxon>
        <taxon>Ustilaginales</taxon>
        <taxon>Ustilaginaceae</taxon>
        <taxon>Sporisorium</taxon>
    </lineage>
</organism>
<dbReference type="InterPro" id="IPR050092">
    <property type="entry name" value="RNase_H"/>
</dbReference>
<dbReference type="Gene3D" id="3.30.420.10">
    <property type="entry name" value="Ribonuclease H-like superfamily/Ribonuclease H"/>
    <property type="match status" value="1"/>
</dbReference>
<dbReference type="FunFam" id="3.40.970.10:FF:000002">
    <property type="entry name" value="Ribonuclease H"/>
    <property type="match status" value="1"/>
</dbReference>
<dbReference type="Pfam" id="PF01693">
    <property type="entry name" value="Cauli_VI"/>
    <property type="match status" value="1"/>
</dbReference>
<dbReference type="SUPFAM" id="SSF53098">
    <property type="entry name" value="Ribonuclease H-like"/>
    <property type="match status" value="1"/>
</dbReference>
<dbReference type="PANTHER" id="PTHR10642:SF26">
    <property type="entry name" value="RIBONUCLEASE H1"/>
    <property type="match status" value="1"/>
</dbReference>
<dbReference type="SUPFAM" id="SSF55658">
    <property type="entry name" value="L9 N-domain-like"/>
    <property type="match status" value="1"/>
</dbReference>
<evidence type="ECO:0000256" key="12">
    <source>
        <dbReference type="PIRNR" id="PIRNR036852"/>
    </source>
</evidence>
<keyword evidence="8 12" id="KW-0479">Metal-binding</keyword>
<dbReference type="PROSITE" id="PS50879">
    <property type="entry name" value="RNASE_H_1"/>
    <property type="match status" value="1"/>
</dbReference>
<comment type="similarity">
    <text evidence="4 12">Belongs to the RNase H family.</text>
</comment>
<dbReference type="EC" id="3.1.26.4" evidence="5 12"/>
<comment type="function">
    <text evidence="3 12">Endonuclease that specifically degrades the RNA of RNA-DNA hybrids.</text>
</comment>
<dbReference type="InterPro" id="IPR017067">
    <property type="entry name" value="RNase_H1_euk"/>
</dbReference>
<comment type="catalytic activity">
    <reaction evidence="1 12">
        <text>Endonucleolytic cleavage to 5'-phosphomonoester.</text>
        <dbReference type="EC" id="3.1.26.4"/>
    </reaction>
</comment>
<dbReference type="CDD" id="cd09280">
    <property type="entry name" value="RNase_HI_eukaryote_like"/>
    <property type="match status" value="1"/>
</dbReference>
<keyword evidence="7 12" id="KW-0540">Nuclease</keyword>